<organism evidence="1 2">
    <name type="scientific">Variimorphobacter saccharofermentans</name>
    <dbReference type="NCBI Taxonomy" id="2755051"/>
    <lineage>
        <taxon>Bacteria</taxon>
        <taxon>Bacillati</taxon>
        <taxon>Bacillota</taxon>
        <taxon>Clostridia</taxon>
        <taxon>Lachnospirales</taxon>
        <taxon>Lachnospiraceae</taxon>
        <taxon>Variimorphobacter</taxon>
    </lineage>
</organism>
<accession>A0A839K5G8</accession>
<dbReference type="Proteomes" id="UP000574276">
    <property type="component" value="Unassembled WGS sequence"/>
</dbReference>
<reference evidence="1 2" key="1">
    <citation type="submission" date="2020-07" db="EMBL/GenBank/DDBJ databases">
        <title>Characterization and genome sequencing of isolate MD1, a novel member within the family Lachnospiraceae.</title>
        <authorList>
            <person name="Rettenmaier R."/>
            <person name="Di Bello L."/>
            <person name="Zinser C."/>
            <person name="Scheitz K."/>
            <person name="Liebl W."/>
            <person name="Zverlov V."/>
        </authorList>
    </citation>
    <scope>NUCLEOTIDE SEQUENCE [LARGE SCALE GENOMIC DNA]</scope>
    <source>
        <strain evidence="1 2">MD1</strain>
    </source>
</reference>
<evidence type="ECO:0000313" key="1">
    <source>
        <dbReference type="EMBL" id="MBB2183911.1"/>
    </source>
</evidence>
<dbReference type="EMBL" id="JACEGA010000001">
    <property type="protein sequence ID" value="MBB2183911.1"/>
    <property type="molecule type" value="Genomic_DNA"/>
</dbReference>
<keyword evidence="2" id="KW-1185">Reference proteome</keyword>
<dbReference type="AlphaFoldDB" id="A0A839K5G8"/>
<name>A0A839K5G8_9FIRM</name>
<evidence type="ECO:0000313" key="2">
    <source>
        <dbReference type="Proteomes" id="UP000574276"/>
    </source>
</evidence>
<protein>
    <submittedName>
        <fullName evidence="1">Uncharacterized protein</fullName>
    </submittedName>
</protein>
<comment type="caution">
    <text evidence="1">The sequence shown here is derived from an EMBL/GenBank/DDBJ whole genome shotgun (WGS) entry which is preliminary data.</text>
</comment>
<gene>
    <name evidence="1" type="ORF">H0486_13610</name>
</gene>
<proteinExistence type="predicted"/>
<sequence>MAKLRETVCLYYEALGQCKKGREANHHGYCQKCDKYYPRAKEHHINRKKKELQKIREKEQY</sequence>
<dbReference type="RefSeq" id="WP_228353523.1">
    <property type="nucleotide sequence ID" value="NZ_JACEGA010000001.1"/>
</dbReference>